<dbReference type="AlphaFoldDB" id="A0ABD1EAE6"/>
<dbReference type="SUPFAM" id="SSF103506">
    <property type="entry name" value="Mitochondrial carrier"/>
    <property type="match status" value="1"/>
</dbReference>
<keyword evidence="6" id="KW-0999">Mitochondrion inner membrane</keyword>
<evidence type="ECO:0000256" key="9">
    <source>
        <dbReference type="ARBA" id="ARBA00023136"/>
    </source>
</evidence>
<evidence type="ECO:0000313" key="13">
    <source>
        <dbReference type="Proteomes" id="UP001566132"/>
    </source>
</evidence>
<feature type="repeat" description="Solcar" evidence="10">
    <location>
        <begin position="96"/>
        <end position="178"/>
    </location>
</feature>
<evidence type="ECO:0000256" key="11">
    <source>
        <dbReference type="RuleBase" id="RU000488"/>
    </source>
</evidence>
<dbReference type="InterPro" id="IPR018108">
    <property type="entry name" value="MCP_transmembrane"/>
</dbReference>
<keyword evidence="5" id="KW-0677">Repeat</keyword>
<keyword evidence="4 10" id="KW-0812">Transmembrane</keyword>
<dbReference type="Gene3D" id="1.50.40.10">
    <property type="entry name" value="Mitochondrial carrier domain"/>
    <property type="match status" value="1"/>
</dbReference>
<evidence type="ECO:0000256" key="3">
    <source>
        <dbReference type="ARBA" id="ARBA00022448"/>
    </source>
</evidence>
<comment type="similarity">
    <text evidence="2 11">Belongs to the mitochondrial carrier (TC 2.A.29) family.</text>
</comment>
<keyword evidence="9 10" id="KW-0472">Membrane</keyword>
<name>A0ABD1EAE6_HYPHA</name>
<comment type="subcellular location">
    <subcellularLocation>
        <location evidence="1">Mitochondrion inner membrane</location>
        <topology evidence="1">Multi-pass membrane protein</topology>
    </subcellularLocation>
</comment>
<keyword evidence="3 11" id="KW-0813">Transport</keyword>
<evidence type="ECO:0000256" key="7">
    <source>
        <dbReference type="ARBA" id="ARBA00022989"/>
    </source>
</evidence>
<protein>
    <submittedName>
        <fullName evidence="12">Uncharacterized protein</fullName>
    </submittedName>
</protein>
<dbReference type="PROSITE" id="PS50920">
    <property type="entry name" value="SOLCAR"/>
    <property type="match status" value="3"/>
</dbReference>
<evidence type="ECO:0000256" key="4">
    <source>
        <dbReference type="ARBA" id="ARBA00022692"/>
    </source>
</evidence>
<keyword evidence="8" id="KW-0496">Mitochondrion</keyword>
<dbReference type="PANTHER" id="PTHR45928">
    <property type="entry name" value="RE38146P"/>
    <property type="match status" value="1"/>
</dbReference>
<dbReference type="PANTHER" id="PTHR45928:SF1">
    <property type="entry name" value="RE38146P"/>
    <property type="match status" value="1"/>
</dbReference>
<feature type="repeat" description="Solcar" evidence="10">
    <location>
        <begin position="1"/>
        <end position="86"/>
    </location>
</feature>
<sequence>MEFVIGGLAATTAGVLTNPIEVVKHQMEISKKCQFNHEYQHFLHRGFKAAKQEGFKSLGKGLSPALGAHLTCYGLKLGTYQVGVNQGFTKDSNGRTIVLNSISASTVGGILGQFLSNPFYLLKAEHHSDEKKRSYSDTAKNIYKEHGIRGFFRGATTSLPRALIGTSQLTSYAVAKETLNTFELFAKNPFFETVIAGLVAGLVLSVTMTPFETVISSMYQQAIAARAPEKYSGYLDCVKKIYKNNGLKPFYKGMGLIYLKLGPHTALLLVFWEELKGVYDNYEKNENTVFDKFGFQFSDVQQEDDQTVLLYL</sequence>
<dbReference type="Proteomes" id="UP001566132">
    <property type="component" value="Unassembled WGS sequence"/>
</dbReference>
<proteinExistence type="inferred from homology"/>
<evidence type="ECO:0000256" key="2">
    <source>
        <dbReference type="ARBA" id="ARBA00006375"/>
    </source>
</evidence>
<comment type="caution">
    <text evidence="12">The sequence shown here is derived from an EMBL/GenBank/DDBJ whole genome shotgun (WGS) entry which is preliminary data.</text>
</comment>
<evidence type="ECO:0000256" key="6">
    <source>
        <dbReference type="ARBA" id="ARBA00022792"/>
    </source>
</evidence>
<evidence type="ECO:0000256" key="8">
    <source>
        <dbReference type="ARBA" id="ARBA00023128"/>
    </source>
</evidence>
<evidence type="ECO:0000313" key="12">
    <source>
        <dbReference type="EMBL" id="KAL1491540.1"/>
    </source>
</evidence>
<dbReference type="GO" id="GO:0005743">
    <property type="term" value="C:mitochondrial inner membrane"/>
    <property type="evidence" value="ECO:0007669"/>
    <property type="project" value="UniProtKB-SubCell"/>
</dbReference>
<evidence type="ECO:0000256" key="10">
    <source>
        <dbReference type="PROSITE-ProRule" id="PRU00282"/>
    </source>
</evidence>
<keyword evidence="7" id="KW-1133">Transmembrane helix</keyword>
<gene>
    <name evidence="12" type="ORF">ABEB36_012122</name>
</gene>
<organism evidence="12 13">
    <name type="scientific">Hypothenemus hampei</name>
    <name type="common">Coffee berry borer</name>
    <dbReference type="NCBI Taxonomy" id="57062"/>
    <lineage>
        <taxon>Eukaryota</taxon>
        <taxon>Metazoa</taxon>
        <taxon>Ecdysozoa</taxon>
        <taxon>Arthropoda</taxon>
        <taxon>Hexapoda</taxon>
        <taxon>Insecta</taxon>
        <taxon>Pterygota</taxon>
        <taxon>Neoptera</taxon>
        <taxon>Endopterygota</taxon>
        <taxon>Coleoptera</taxon>
        <taxon>Polyphaga</taxon>
        <taxon>Cucujiformia</taxon>
        <taxon>Curculionidae</taxon>
        <taxon>Scolytinae</taxon>
        <taxon>Hypothenemus</taxon>
    </lineage>
</organism>
<dbReference type="InterPro" id="IPR023395">
    <property type="entry name" value="MCP_dom_sf"/>
</dbReference>
<evidence type="ECO:0000256" key="5">
    <source>
        <dbReference type="ARBA" id="ARBA00022737"/>
    </source>
</evidence>
<accession>A0ABD1EAE6</accession>
<evidence type="ECO:0000256" key="1">
    <source>
        <dbReference type="ARBA" id="ARBA00004448"/>
    </source>
</evidence>
<dbReference type="EMBL" id="JBDJPC010000009">
    <property type="protein sequence ID" value="KAL1491540.1"/>
    <property type="molecule type" value="Genomic_DNA"/>
</dbReference>
<feature type="repeat" description="Solcar" evidence="10">
    <location>
        <begin position="188"/>
        <end position="278"/>
    </location>
</feature>
<keyword evidence="13" id="KW-1185">Reference proteome</keyword>
<dbReference type="InterPro" id="IPR051508">
    <property type="entry name" value="Mito_Carrier_Antiporter"/>
</dbReference>
<reference evidence="12 13" key="1">
    <citation type="submission" date="2024-05" db="EMBL/GenBank/DDBJ databases">
        <title>Genetic variation in Jamaican populations of the coffee berry borer (Hypothenemus hampei).</title>
        <authorList>
            <person name="Errbii M."/>
            <person name="Myrie A."/>
        </authorList>
    </citation>
    <scope>NUCLEOTIDE SEQUENCE [LARGE SCALE GENOMIC DNA]</scope>
    <source>
        <strain evidence="12">JA-Hopewell-2020-01-JO</strain>
        <tissue evidence="12">Whole body</tissue>
    </source>
</reference>
<dbReference type="Pfam" id="PF00153">
    <property type="entry name" value="Mito_carr"/>
    <property type="match status" value="3"/>
</dbReference>